<feature type="domain" description="Replication initiation protein-like C-terminal" evidence="1">
    <location>
        <begin position="129"/>
        <end position="311"/>
    </location>
</feature>
<sequence>MEKNQCLPPSCNTGVESTSRIGLKPCVDWLQVTFKTGQDSIKKCVEKLEKIYEILGLNEAEFFQLKNGKYGYKQGVAFQGNPVLSVYYDGADDMGIHLEMTGQGCRLFELHTSINWHELFYRLVYEYEVNITRLDVAIDDFVGYFKINSLVKKLKDNEVTSRFKKARHIENIVIEGGETIGHTLYFGSPSSDIQIRFYEKNVQMELDIDVWNRTEVQLRDLRAYVVAQVIADDVLPLGEIVAGILRNYIQFRIRKATDKNKKRWPLARFWLNFLGCVQPLRIAKQMPKTSIEKKYRWIDNQVSKSFFMIYYCLSDEE</sequence>
<comment type="caution">
    <text evidence="3">The sequence shown here is derived from an EMBL/GenBank/DDBJ whole genome shotgun (WGS) entry which is preliminary data.</text>
</comment>
<accession>A0A2G5RLT4</accession>
<dbReference type="EMBL" id="PEDM01000065">
    <property type="protein sequence ID" value="PIC03695.1"/>
    <property type="molecule type" value="Genomic_DNA"/>
</dbReference>
<protein>
    <submittedName>
        <fullName evidence="3">Uncharacterized protein</fullName>
    </submittedName>
</protein>
<dbReference type="Proteomes" id="UP000230559">
    <property type="component" value="Unassembled WGS sequence"/>
</dbReference>
<dbReference type="InterPro" id="IPR003491">
    <property type="entry name" value="REP-like_C"/>
</dbReference>
<dbReference type="Pfam" id="PF02486">
    <property type="entry name" value="Rep_trans"/>
    <property type="match status" value="1"/>
</dbReference>
<gene>
    <name evidence="3" type="ORF">CS060_13855</name>
</gene>
<evidence type="ECO:0000313" key="4">
    <source>
        <dbReference type="Proteomes" id="UP000230559"/>
    </source>
</evidence>
<evidence type="ECO:0000313" key="3">
    <source>
        <dbReference type="EMBL" id="PIC03695.1"/>
    </source>
</evidence>
<dbReference type="RefSeq" id="WP_099669063.1">
    <property type="nucleotide sequence ID" value="NZ_PEDM01000065.1"/>
</dbReference>
<reference evidence="3 4" key="1">
    <citation type="submission" date="2017-10" db="EMBL/GenBank/DDBJ databases">
        <title>Draft genome sequence of Anoxybacillus flavithermus KU2-6-11 from caldera Uzon (Russia:Kamchtka).</title>
        <authorList>
            <person name="Korzhuk A.V."/>
            <person name="Rozanov A.S."/>
            <person name="Bryanskaya A.V."/>
            <person name="Peltek S.E."/>
        </authorList>
    </citation>
    <scope>NUCLEOTIDE SEQUENCE [LARGE SCALE GENOMIC DNA]</scope>
    <source>
        <strain evidence="3 4">KU2-6_11</strain>
    </source>
</reference>
<dbReference type="AlphaFoldDB" id="A0A2G5RLT4"/>
<organism evidence="3 4">
    <name type="scientific">Anoxybacillus flavithermus</name>
    <dbReference type="NCBI Taxonomy" id="33934"/>
    <lineage>
        <taxon>Bacteria</taxon>
        <taxon>Bacillati</taxon>
        <taxon>Bacillota</taxon>
        <taxon>Bacilli</taxon>
        <taxon>Bacillales</taxon>
        <taxon>Anoxybacillaceae</taxon>
        <taxon>Anoxybacillus</taxon>
    </lineage>
</organism>
<name>A0A2G5RLT4_9BACL</name>
<dbReference type="InterPro" id="IPR040819">
    <property type="entry name" value="Rol_Rep_N"/>
</dbReference>
<evidence type="ECO:0000259" key="2">
    <source>
        <dbReference type="Pfam" id="PF18106"/>
    </source>
</evidence>
<feature type="domain" description="Rolling Circle replication initiation protein N-terminal" evidence="2">
    <location>
        <begin position="26"/>
        <end position="118"/>
    </location>
</feature>
<evidence type="ECO:0000259" key="1">
    <source>
        <dbReference type="Pfam" id="PF02486"/>
    </source>
</evidence>
<proteinExistence type="predicted"/>
<feature type="non-terminal residue" evidence="3">
    <location>
        <position position="317"/>
    </location>
</feature>
<dbReference type="Pfam" id="PF18106">
    <property type="entry name" value="Rol_Rep_N"/>
    <property type="match status" value="1"/>
</dbReference>